<feature type="coiled-coil region" evidence="1">
    <location>
        <begin position="615"/>
        <end position="651"/>
    </location>
</feature>
<reference evidence="3" key="1">
    <citation type="submission" date="2021-01" db="EMBL/GenBank/DDBJ databases">
        <authorList>
            <person name="Corre E."/>
            <person name="Pelletier E."/>
            <person name="Niang G."/>
            <person name="Scheremetjew M."/>
            <person name="Finn R."/>
            <person name="Kale V."/>
            <person name="Holt S."/>
            <person name="Cochrane G."/>
            <person name="Meng A."/>
            <person name="Brown T."/>
            <person name="Cohen L."/>
        </authorList>
    </citation>
    <scope>NUCLEOTIDE SEQUENCE</scope>
    <source>
        <strain evidence="3">NY070348D</strain>
    </source>
</reference>
<keyword evidence="1" id="KW-0175">Coiled coil</keyword>
<evidence type="ECO:0000256" key="1">
    <source>
        <dbReference type="SAM" id="Coils"/>
    </source>
</evidence>
<accession>A0A7S2W6P4</accession>
<feature type="region of interest" description="Disordered" evidence="2">
    <location>
        <begin position="712"/>
        <end position="737"/>
    </location>
</feature>
<name>A0A7S2W6P4_9STRA</name>
<feature type="compositionally biased region" description="Basic and acidic residues" evidence="2">
    <location>
        <begin position="173"/>
        <end position="187"/>
    </location>
</feature>
<proteinExistence type="predicted"/>
<sequence>MEDGCVDQVEEAIRRAEELMSKDLEMLSWNETETEETGMAVQVQGSDDEDGFQVGSMNRYRDADAREGLIQQLLKEREEVLEAKLEADRLAEELDIKELERRRVEELDKLANPVQRFEVKSNVTKAKVVSKTSTGHGKSSAPKKAKSTPPIKKRTPVERKKISSSSSNDDSGPSEKQHSFCRKSLDQVKRQVEMERQRDCTFKPNIKKYAKVKPETLEERMERLSRPRNEYWRKIEEQRAKLESEKNKTCTFKPDISLAKSVGETQPAKDIGEEEAIWKQRVKDAYRNHVPVERRLHLDASERWVARDRARRELEDAELQAQPFRPKVNEVSEEIARQIDYEPIEKRAGRVQREKQERIARRKLEVELNNPDLTFQPVISEASGRIASSASLRRGEPPAKNVVDRLLSKPLQERKNSREQAWAEQQERECRFHPKVSSNSKKIVESHPAFKKATDFVQRQEIMENERKDRERERRAAAHDMSGVATFRPKVHNPDRILVQSRPERLAETEAQRYERLAYKDQQRKMKLQNYIRDVYYSQYEFKPKINRVSKEIVRDTHKKGQACYDSLYKNERGKYYREVAQSQIEEEVLRECTFQPETLSRPNATASDAIRKSRKQSEQTIRLIEQSRRKKENRLQQQRLENEYEELKECTFTPLVNNDPSSLQRDIPVVVNGLGRYMELRELAKRQVEEQREREAKIFMEDMTSVRPEPYTVPQPFNLSEAPQSSTRRKYTGELPHDCTFQPKTNLSKTRRELNHILGS</sequence>
<feature type="compositionally biased region" description="Basic residues" evidence="2">
    <location>
        <begin position="141"/>
        <end position="154"/>
    </location>
</feature>
<evidence type="ECO:0000256" key="2">
    <source>
        <dbReference type="SAM" id="MobiDB-lite"/>
    </source>
</evidence>
<feature type="compositionally biased region" description="Polar residues" evidence="2">
    <location>
        <begin position="716"/>
        <end position="727"/>
    </location>
</feature>
<protein>
    <submittedName>
        <fullName evidence="3">Uncharacterized protein</fullName>
    </submittedName>
</protein>
<dbReference type="PANTHER" id="PTHR37028">
    <property type="entry name" value="UNNAMED PRODUCT-RELATED"/>
    <property type="match status" value="1"/>
</dbReference>
<dbReference type="AlphaFoldDB" id="A0A7S2W6P4"/>
<dbReference type="EMBL" id="HBHK01004620">
    <property type="protein sequence ID" value="CAD9669298.1"/>
    <property type="molecule type" value="Transcribed_RNA"/>
</dbReference>
<evidence type="ECO:0000313" key="3">
    <source>
        <dbReference type="EMBL" id="CAD9669298.1"/>
    </source>
</evidence>
<organism evidence="3">
    <name type="scientific">Mucochytrium quahogii</name>
    <dbReference type="NCBI Taxonomy" id="96639"/>
    <lineage>
        <taxon>Eukaryota</taxon>
        <taxon>Sar</taxon>
        <taxon>Stramenopiles</taxon>
        <taxon>Bigyra</taxon>
        <taxon>Labyrinthulomycetes</taxon>
        <taxon>Thraustochytrida</taxon>
        <taxon>Thraustochytriidae</taxon>
        <taxon>Mucochytrium</taxon>
    </lineage>
</organism>
<feature type="region of interest" description="Disordered" evidence="2">
    <location>
        <begin position="34"/>
        <end position="55"/>
    </location>
</feature>
<gene>
    <name evidence="3" type="ORF">QSP1433_LOCUS2768</name>
</gene>
<feature type="coiled-coil region" evidence="1">
    <location>
        <begin position="66"/>
        <end position="107"/>
    </location>
</feature>
<feature type="region of interest" description="Disordered" evidence="2">
    <location>
        <begin position="121"/>
        <end position="187"/>
    </location>
</feature>
<dbReference type="PANTHER" id="PTHR37028:SF4">
    <property type="entry name" value="ALMS MOTIF DOMAIN-CONTAINING PROTEIN"/>
    <property type="match status" value="1"/>
</dbReference>